<keyword evidence="5 10" id="KW-1133">Transmembrane helix</keyword>
<dbReference type="CTD" id="2022"/>
<protein>
    <submittedName>
        <fullName evidence="13">Endoglin</fullName>
    </submittedName>
</protein>
<reference evidence="13" key="3">
    <citation type="submission" date="2025-09" db="UniProtKB">
        <authorList>
            <consortium name="Ensembl"/>
        </authorList>
    </citation>
    <scope>IDENTIFICATION</scope>
    <source>
        <strain evidence="13">Glennie</strain>
    </source>
</reference>
<evidence type="ECO:0000256" key="11">
    <source>
        <dbReference type="SAM" id="SignalP"/>
    </source>
</evidence>
<dbReference type="Ensembl" id="ENSOANT00000047095.1">
    <property type="protein sequence ID" value="ENSOANP00000050362.1"/>
    <property type="gene ID" value="ENSOANG00000047826.1"/>
</dbReference>
<feature type="signal peptide" evidence="11">
    <location>
        <begin position="1"/>
        <end position="26"/>
    </location>
</feature>
<dbReference type="KEGG" id="oaa:103166547"/>
<dbReference type="GO" id="GO:0001570">
    <property type="term" value="P:vasculogenesis"/>
    <property type="evidence" value="ECO:0000318"/>
    <property type="project" value="GO_Central"/>
</dbReference>
<dbReference type="Proteomes" id="UP000002279">
    <property type="component" value="Chromosome 4"/>
</dbReference>
<organism evidence="13 14">
    <name type="scientific">Ornithorhynchus anatinus</name>
    <name type="common">Duckbill platypus</name>
    <dbReference type="NCBI Taxonomy" id="9258"/>
    <lineage>
        <taxon>Eukaryota</taxon>
        <taxon>Metazoa</taxon>
        <taxon>Chordata</taxon>
        <taxon>Craniata</taxon>
        <taxon>Vertebrata</taxon>
        <taxon>Euteleostomi</taxon>
        <taxon>Mammalia</taxon>
        <taxon>Monotremata</taxon>
        <taxon>Ornithorhynchidae</taxon>
        <taxon>Ornithorhynchus</taxon>
    </lineage>
</organism>
<evidence type="ECO:0000313" key="14">
    <source>
        <dbReference type="Proteomes" id="UP000002279"/>
    </source>
</evidence>
<keyword evidence="3 10" id="KW-0812">Transmembrane</keyword>
<feature type="compositionally biased region" description="Polar residues" evidence="9">
    <location>
        <begin position="634"/>
        <end position="658"/>
    </location>
</feature>
<feature type="chain" id="PRO_5026067376" evidence="11">
    <location>
        <begin position="27"/>
        <end position="658"/>
    </location>
</feature>
<dbReference type="FunCoup" id="A0A6I8P822">
    <property type="interactions" value="58"/>
</dbReference>
<reference evidence="13" key="2">
    <citation type="submission" date="2025-08" db="UniProtKB">
        <authorList>
            <consortium name="Ensembl"/>
        </authorList>
    </citation>
    <scope>IDENTIFICATION</scope>
    <source>
        <strain evidence="13">Glennie</strain>
    </source>
</reference>
<evidence type="ECO:0000256" key="5">
    <source>
        <dbReference type="ARBA" id="ARBA00022989"/>
    </source>
</evidence>
<gene>
    <name evidence="13" type="primary">ENG</name>
</gene>
<proteinExistence type="predicted"/>
<dbReference type="OMA" id="QCEIPRE"/>
<keyword evidence="7" id="KW-1015">Disulfide bond</keyword>
<evidence type="ECO:0000259" key="12">
    <source>
        <dbReference type="Pfam" id="PF26060"/>
    </source>
</evidence>
<sequence>MDGALCLASALLLLLACPFPCPFCSADPMETMGCDLQPLDPHRGEVTYTTGLVPSGCASRGPADSAQEVHVLHLKFSKMSELKLEIKSEDTQRREVHLVISVNTAISLRLQAPGIQLSLSYNPTLLYPSTPQPPHTELPYLANGSQLLQWAQDRFGGITSYAEMDDPQKINFRLGQAPERPEECNPQANFNAGSYMEWEARASEVRSCSFHSGLVGKEAHILRVRQDPTTSAQTVEVKLDLTCQEGNTVQGEETILILQSQQSVTWAIDALQVKIWSTGVYFVKVFPEMKVSGFALPNTQEGLLQEALKLNASLIASYTEIPPSSQVTLSFPRCGLSTKMPTTPEVILTKRSCARQMLTDVLKAECSGNFMEIVLDKQVLMALQCPVSDISFRKMPGCQAQEDTSHFSLRRSSSECAMQVEDSLLLKNEVVVTLTLDPEPLVVPVQCMNPDDLSFQMDLYHSPDFKELLTSIEPGQMIYVQVKVSPAGKEMNLQLQECTLDLEPGPNSWTLIQLGMAKSPWVSLLSPGSPMGPNKRFSFLFWKDLMPARSTVTLNCSIRLQYRSWSKDFQVSVLKQLKIRNPVQPTQGLGMPAVLGITFGAFLIGALLTAALWYIYSHTRPTGKREPVMATAPASESSSTNHSIGSTQSTPCSTSSMA</sequence>
<accession>A0A6I8P822</accession>
<dbReference type="RefSeq" id="XP_028917916.1">
    <property type="nucleotide sequence ID" value="XM_029062083.2"/>
</dbReference>
<keyword evidence="6 10" id="KW-0472">Membrane</keyword>
<dbReference type="InterPro" id="IPR058899">
    <property type="entry name" value="TGFBR3/Endoglin-like_N"/>
</dbReference>
<keyword evidence="14" id="KW-1185">Reference proteome</keyword>
<dbReference type="Bgee" id="ENSOANG00000047826">
    <property type="expression patterns" value="Expressed in fibroblast and 7 other cell types or tissues"/>
</dbReference>
<evidence type="ECO:0000256" key="2">
    <source>
        <dbReference type="ARBA" id="ARBA00022475"/>
    </source>
</evidence>
<feature type="domain" description="TGFBR3/Endoglin-like N-terminal" evidence="12">
    <location>
        <begin position="215"/>
        <end position="330"/>
    </location>
</feature>
<evidence type="ECO:0000256" key="10">
    <source>
        <dbReference type="SAM" id="Phobius"/>
    </source>
</evidence>
<evidence type="ECO:0000256" key="4">
    <source>
        <dbReference type="ARBA" id="ARBA00022729"/>
    </source>
</evidence>
<dbReference type="AlphaFoldDB" id="A0A6I8P822"/>
<evidence type="ECO:0000256" key="1">
    <source>
        <dbReference type="ARBA" id="ARBA00004251"/>
    </source>
</evidence>
<dbReference type="InParanoid" id="A0A6I8P822"/>
<evidence type="ECO:0000256" key="7">
    <source>
        <dbReference type="ARBA" id="ARBA00023157"/>
    </source>
</evidence>
<evidence type="ECO:0000256" key="3">
    <source>
        <dbReference type="ARBA" id="ARBA00022692"/>
    </source>
</evidence>
<dbReference type="Pfam" id="PF26060">
    <property type="entry name" value="TGFBR3_N"/>
    <property type="match status" value="2"/>
</dbReference>
<dbReference type="PANTHER" id="PTHR14002:SF1">
    <property type="entry name" value="ENDOGLIN"/>
    <property type="match status" value="1"/>
</dbReference>
<dbReference type="Gene3D" id="2.60.40.4100">
    <property type="entry name" value="Zona pellucida, ZP-C domain"/>
    <property type="match status" value="1"/>
</dbReference>
<feature type="transmembrane region" description="Helical" evidence="10">
    <location>
        <begin position="589"/>
        <end position="616"/>
    </location>
</feature>
<evidence type="ECO:0000256" key="8">
    <source>
        <dbReference type="ARBA" id="ARBA00023180"/>
    </source>
</evidence>
<reference evidence="13 14" key="1">
    <citation type="journal article" date="2008" name="Nature">
        <title>Genome analysis of the platypus reveals unique signatures of evolution.</title>
        <authorList>
            <person name="Warren W.C."/>
            <person name="Hillier L.W."/>
            <person name="Marshall Graves J.A."/>
            <person name="Birney E."/>
            <person name="Ponting C.P."/>
            <person name="Grutzner F."/>
            <person name="Belov K."/>
            <person name="Miller W."/>
            <person name="Clarke L."/>
            <person name="Chinwalla A.T."/>
            <person name="Yang S.P."/>
            <person name="Heger A."/>
            <person name="Locke D.P."/>
            <person name="Miethke P."/>
            <person name="Waters P.D."/>
            <person name="Veyrunes F."/>
            <person name="Fulton L."/>
            <person name="Fulton B."/>
            <person name="Graves T."/>
            <person name="Wallis J."/>
            <person name="Puente X.S."/>
            <person name="Lopez-Otin C."/>
            <person name="Ordonez G.R."/>
            <person name="Eichler E.E."/>
            <person name="Chen L."/>
            <person name="Cheng Z."/>
            <person name="Deakin J.E."/>
            <person name="Alsop A."/>
            <person name="Thompson K."/>
            <person name="Kirby P."/>
            <person name="Papenfuss A.T."/>
            <person name="Wakefield M.J."/>
            <person name="Olender T."/>
            <person name="Lancet D."/>
            <person name="Huttley G.A."/>
            <person name="Smit A.F."/>
            <person name="Pask A."/>
            <person name="Temple-Smith P."/>
            <person name="Batzer M.A."/>
            <person name="Walker J.A."/>
            <person name="Konkel M.K."/>
            <person name="Harris R.S."/>
            <person name="Whittington C.M."/>
            <person name="Wong E.S."/>
            <person name="Gemmell N.J."/>
            <person name="Buschiazzo E."/>
            <person name="Vargas Jentzsch I.M."/>
            <person name="Merkel A."/>
            <person name="Schmitz J."/>
            <person name="Zemann A."/>
            <person name="Churakov G."/>
            <person name="Kriegs J.O."/>
            <person name="Brosius J."/>
            <person name="Murchison E.P."/>
            <person name="Sachidanandam R."/>
            <person name="Smith C."/>
            <person name="Hannon G.J."/>
            <person name="Tsend-Ayush E."/>
            <person name="McMillan D."/>
            <person name="Attenborough R."/>
            <person name="Rens W."/>
            <person name="Ferguson-Smith M."/>
            <person name="Lefevre C.M."/>
            <person name="Sharp J.A."/>
            <person name="Nicholas K.R."/>
            <person name="Ray D.A."/>
            <person name="Kube M."/>
            <person name="Reinhardt R."/>
            <person name="Pringle T.H."/>
            <person name="Taylor J."/>
            <person name="Jones R.C."/>
            <person name="Nixon B."/>
            <person name="Dacheux J.L."/>
            <person name="Niwa H."/>
            <person name="Sekita Y."/>
            <person name="Huang X."/>
            <person name="Stark A."/>
            <person name="Kheradpour P."/>
            <person name="Kellis M."/>
            <person name="Flicek P."/>
            <person name="Chen Y."/>
            <person name="Webber C."/>
            <person name="Hardison R."/>
            <person name="Nelson J."/>
            <person name="Hallsworth-Pepin K."/>
            <person name="Delehaunty K."/>
            <person name="Markovic C."/>
            <person name="Minx P."/>
            <person name="Feng Y."/>
            <person name="Kremitzki C."/>
            <person name="Mitreva M."/>
            <person name="Glasscock J."/>
            <person name="Wylie T."/>
            <person name="Wohldmann P."/>
            <person name="Thiru P."/>
            <person name="Nhan M.N."/>
            <person name="Pohl C.S."/>
            <person name="Smith S.M."/>
            <person name="Hou S."/>
            <person name="Nefedov M."/>
            <person name="de Jong P.J."/>
            <person name="Renfree M.B."/>
            <person name="Mardis E.R."/>
            <person name="Wilson R.K."/>
        </authorList>
    </citation>
    <scope>NUCLEOTIDE SEQUENCE [LARGE SCALE GENOMIC DNA]</scope>
    <source>
        <strain evidence="13 14">Glennie</strain>
    </source>
</reference>
<comment type="subcellular location">
    <subcellularLocation>
        <location evidence="1">Cell membrane</location>
        <topology evidence="1">Single-pass type I membrane protein</topology>
    </subcellularLocation>
</comment>
<dbReference type="GO" id="GO:0009986">
    <property type="term" value="C:cell surface"/>
    <property type="evidence" value="ECO:0000318"/>
    <property type="project" value="GO_Central"/>
</dbReference>
<dbReference type="InterPro" id="IPR042235">
    <property type="entry name" value="ZP-C_dom"/>
</dbReference>
<keyword evidence="4 11" id="KW-0732">Signal</keyword>
<keyword evidence="8" id="KW-0325">Glycoprotein</keyword>
<dbReference type="GO" id="GO:0005615">
    <property type="term" value="C:extracellular space"/>
    <property type="evidence" value="ECO:0000318"/>
    <property type="project" value="GO_Central"/>
</dbReference>
<dbReference type="OrthoDB" id="10072329at2759"/>
<feature type="domain" description="TGFBR3/Endoglin-like N-terminal" evidence="12">
    <location>
        <begin position="52"/>
        <end position="199"/>
    </location>
</feature>
<dbReference type="GeneID" id="103166547"/>
<evidence type="ECO:0000256" key="9">
    <source>
        <dbReference type="SAM" id="MobiDB-lite"/>
    </source>
</evidence>
<dbReference type="GeneTree" id="ENSGT00530000063861"/>
<feature type="region of interest" description="Disordered" evidence="9">
    <location>
        <begin position="625"/>
        <end position="658"/>
    </location>
</feature>
<keyword evidence="2" id="KW-1003">Cell membrane</keyword>
<name>A0A6I8P822_ORNAN</name>
<evidence type="ECO:0000256" key="6">
    <source>
        <dbReference type="ARBA" id="ARBA00023136"/>
    </source>
</evidence>
<dbReference type="PANTHER" id="PTHR14002">
    <property type="entry name" value="ENDOGLIN/TGF-BETA RECEPTOR TYPE III"/>
    <property type="match status" value="1"/>
</dbReference>
<evidence type="ECO:0000313" key="13">
    <source>
        <dbReference type="Ensembl" id="ENSOANP00000050362.1"/>
    </source>
</evidence>